<dbReference type="RefSeq" id="WP_386730739.1">
    <property type="nucleotide sequence ID" value="NZ_JBHSTP010000002.1"/>
</dbReference>
<accession>A0ABW1VIP3</accession>
<gene>
    <name evidence="1" type="ORF">ACFQB0_09745</name>
</gene>
<comment type="caution">
    <text evidence="1">The sequence shown here is derived from an EMBL/GenBank/DDBJ whole genome shotgun (WGS) entry which is preliminary data.</text>
</comment>
<keyword evidence="2" id="KW-1185">Reference proteome</keyword>
<evidence type="ECO:0000313" key="2">
    <source>
        <dbReference type="Proteomes" id="UP001596306"/>
    </source>
</evidence>
<evidence type="ECO:0000313" key="1">
    <source>
        <dbReference type="EMBL" id="MFC6356389.1"/>
    </source>
</evidence>
<dbReference type="InterPro" id="IPR036388">
    <property type="entry name" value="WH-like_DNA-bd_sf"/>
</dbReference>
<reference evidence="2" key="1">
    <citation type="journal article" date="2019" name="Int. J. Syst. Evol. Microbiol.">
        <title>The Global Catalogue of Microorganisms (GCM) 10K type strain sequencing project: providing services to taxonomists for standard genome sequencing and annotation.</title>
        <authorList>
            <consortium name="The Broad Institute Genomics Platform"/>
            <consortium name="The Broad Institute Genome Sequencing Center for Infectious Disease"/>
            <person name="Wu L."/>
            <person name="Ma J."/>
        </authorList>
    </citation>
    <scope>NUCLEOTIDE SEQUENCE [LARGE SCALE GENOMIC DNA]</scope>
    <source>
        <strain evidence="2">CCUG 43304</strain>
    </source>
</reference>
<proteinExistence type="predicted"/>
<dbReference type="EMBL" id="JBHSTP010000002">
    <property type="protein sequence ID" value="MFC6356389.1"/>
    <property type="molecule type" value="Genomic_DNA"/>
</dbReference>
<dbReference type="Gene3D" id="1.10.10.10">
    <property type="entry name" value="Winged helix-like DNA-binding domain superfamily/Winged helix DNA-binding domain"/>
    <property type="match status" value="1"/>
</dbReference>
<name>A0ABW1VIP3_9MICO</name>
<protein>
    <submittedName>
        <fullName evidence="1">Uncharacterized protein</fullName>
    </submittedName>
</protein>
<dbReference type="Proteomes" id="UP001596306">
    <property type="component" value="Unassembled WGS sequence"/>
</dbReference>
<sequence>MARDEKAVENFVEQTAAVLTAAGFPRMPARALLCLMATERGGLEAQQIAERLGVSAAAVCPVRSATR</sequence>
<organism evidence="1 2">
    <name type="scientific">Luethyella okanaganae</name>
    <dbReference type="NCBI Taxonomy" id="69372"/>
    <lineage>
        <taxon>Bacteria</taxon>
        <taxon>Bacillati</taxon>
        <taxon>Actinomycetota</taxon>
        <taxon>Actinomycetes</taxon>
        <taxon>Micrococcales</taxon>
        <taxon>Microbacteriaceae</taxon>
        <taxon>Luethyella</taxon>
    </lineage>
</organism>